<dbReference type="Pfam" id="PF00078">
    <property type="entry name" value="RVT_1"/>
    <property type="match status" value="1"/>
</dbReference>
<proteinExistence type="predicted"/>
<feature type="compositionally biased region" description="Polar residues" evidence="1">
    <location>
        <begin position="277"/>
        <end position="288"/>
    </location>
</feature>
<dbReference type="InterPro" id="IPR043128">
    <property type="entry name" value="Rev_trsase/Diguanyl_cyclase"/>
</dbReference>
<feature type="compositionally biased region" description="Basic and acidic residues" evidence="1">
    <location>
        <begin position="257"/>
        <end position="267"/>
    </location>
</feature>
<feature type="region of interest" description="Disordered" evidence="1">
    <location>
        <begin position="255"/>
        <end position="291"/>
    </location>
</feature>
<evidence type="ECO:0000256" key="1">
    <source>
        <dbReference type="SAM" id="MobiDB-lite"/>
    </source>
</evidence>
<dbReference type="Gene3D" id="3.30.70.270">
    <property type="match status" value="1"/>
</dbReference>
<dbReference type="InterPro" id="IPR043502">
    <property type="entry name" value="DNA/RNA_pol_sf"/>
</dbReference>
<dbReference type="SUPFAM" id="SSF56672">
    <property type="entry name" value="DNA/RNA polymerases"/>
    <property type="match status" value="1"/>
</dbReference>
<dbReference type="EMBL" id="BKCJ010160023">
    <property type="protein sequence ID" value="GEY20838.1"/>
    <property type="molecule type" value="Genomic_DNA"/>
</dbReference>
<evidence type="ECO:0000313" key="3">
    <source>
        <dbReference type="EMBL" id="GEY20838.1"/>
    </source>
</evidence>
<dbReference type="CDD" id="cd01647">
    <property type="entry name" value="RT_LTR"/>
    <property type="match status" value="1"/>
</dbReference>
<gene>
    <name evidence="3" type="ORF">Tci_392812</name>
</gene>
<dbReference type="InterPro" id="IPR000477">
    <property type="entry name" value="RT_dom"/>
</dbReference>
<dbReference type="GO" id="GO:0003964">
    <property type="term" value="F:RNA-directed DNA polymerase activity"/>
    <property type="evidence" value="ECO:0007669"/>
    <property type="project" value="UniProtKB-KW"/>
</dbReference>
<feature type="compositionally biased region" description="Polar residues" evidence="1">
    <location>
        <begin position="16"/>
        <end position="26"/>
    </location>
</feature>
<dbReference type="InterPro" id="IPR053134">
    <property type="entry name" value="RNA-dir_DNA_polymerase"/>
</dbReference>
<feature type="domain" description="Reverse transcriptase" evidence="2">
    <location>
        <begin position="514"/>
        <end position="592"/>
    </location>
</feature>
<keyword evidence="3" id="KW-0695">RNA-directed DNA polymerase</keyword>
<organism evidence="3">
    <name type="scientific">Tanacetum cinerariifolium</name>
    <name type="common">Dalmatian daisy</name>
    <name type="synonym">Chrysanthemum cinerariifolium</name>
    <dbReference type="NCBI Taxonomy" id="118510"/>
    <lineage>
        <taxon>Eukaryota</taxon>
        <taxon>Viridiplantae</taxon>
        <taxon>Streptophyta</taxon>
        <taxon>Embryophyta</taxon>
        <taxon>Tracheophyta</taxon>
        <taxon>Spermatophyta</taxon>
        <taxon>Magnoliopsida</taxon>
        <taxon>eudicotyledons</taxon>
        <taxon>Gunneridae</taxon>
        <taxon>Pentapetalae</taxon>
        <taxon>asterids</taxon>
        <taxon>campanulids</taxon>
        <taxon>Asterales</taxon>
        <taxon>Asteraceae</taxon>
        <taxon>Asteroideae</taxon>
        <taxon>Anthemideae</taxon>
        <taxon>Anthemidinae</taxon>
        <taxon>Tanacetum</taxon>
    </lineage>
</organism>
<accession>A0A699HLN6</accession>
<dbReference type="PANTHER" id="PTHR24559">
    <property type="entry name" value="TRANSPOSON TY3-I GAG-POL POLYPROTEIN"/>
    <property type="match status" value="1"/>
</dbReference>
<keyword evidence="3" id="KW-0548">Nucleotidyltransferase</keyword>
<feature type="region of interest" description="Disordered" evidence="1">
    <location>
        <begin position="16"/>
        <end position="53"/>
    </location>
</feature>
<dbReference type="PANTHER" id="PTHR24559:SF444">
    <property type="entry name" value="REVERSE TRANSCRIPTASE DOMAIN-CONTAINING PROTEIN"/>
    <property type="match status" value="1"/>
</dbReference>
<sequence>MQVIILGADLYLNKLTPSVGPQISSTKKADGGPVEGGGPEGTNDREETPPPLTKEQIEGHVSALKSLIKSHNQRNKGDPIRLDFESEDTEVRDMGIAKGKEVMDEDLGKPFKEARRIPLTRRIIEFAGPEYKMPANFKLYDDTTDPEDHLTRGWFERLPHDSINEWADLREAFPARKMDGGNGFYYGVPEVMQISSFMDSVKSPELTKRFSNKFPTTVNEMMERLDDFVRSEEAYVKTELPKREVGETYRKTSLPFNRRDNRTHPRIFDQAPKRNPSYGNATTSSSSPFHVKSIKSGKLNHLVKDARQRGRGPHDREAPQPAKVINTINLSSIKDKKRKGREITEPWMNIPISFPAISSEDVSEEPLIVEAEVEGYLVRRVYADEGSSVEVMFEHCFEKLDPRIRAKLKETQTDLVGFGGEISKPLGKIELKEPSDMTGMTRRIIEHTLNVNPSMDSVCQKRRTFSMEKSGVVKNEVAEWVKAGIVRLPALKTIIPLPNIDCKVESVMRFIYKCFLDAYKGYHQIQMAEEDEEKMAFYTDQGTYCYTKMPFGLKNARATYKRLVDSTFQYQIRRNLEAYVDDMVIKSKDEKMLLAD</sequence>
<dbReference type="AlphaFoldDB" id="A0A699HLN6"/>
<keyword evidence="3" id="KW-0808">Transferase</keyword>
<evidence type="ECO:0000259" key="2">
    <source>
        <dbReference type="Pfam" id="PF00078"/>
    </source>
</evidence>
<comment type="caution">
    <text evidence="3">The sequence shown here is derived from an EMBL/GenBank/DDBJ whole genome shotgun (WGS) entry which is preliminary data.</text>
</comment>
<protein>
    <submittedName>
        <fullName evidence="3">Reverse transcriptase domain-containing protein</fullName>
    </submittedName>
</protein>
<name>A0A699HLN6_TANCI</name>
<dbReference type="Gene3D" id="3.10.10.10">
    <property type="entry name" value="HIV Type 1 Reverse Transcriptase, subunit A, domain 1"/>
    <property type="match status" value="1"/>
</dbReference>
<reference evidence="3" key="1">
    <citation type="journal article" date="2019" name="Sci. Rep.">
        <title>Draft genome of Tanacetum cinerariifolium, the natural source of mosquito coil.</title>
        <authorList>
            <person name="Yamashiro T."/>
            <person name="Shiraishi A."/>
            <person name="Satake H."/>
            <person name="Nakayama K."/>
        </authorList>
    </citation>
    <scope>NUCLEOTIDE SEQUENCE</scope>
</reference>